<dbReference type="GO" id="GO:0009276">
    <property type="term" value="C:Gram-negative-bacterium-type cell wall"/>
    <property type="evidence" value="ECO:0007669"/>
    <property type="project" value="InterPro"/>
</dbReference>
<reference evidence="2 3" key="1">
    <citation type="submission" date="2019-04" db="EMBL/GenBank/DDBJ databases">
        <authorList>
            <person name="Yang Y."/>
            <person name="Wei D."/>
        </authorList>
    </citation>
    <scope>NUCLEOTIDE SEQUENCE [LARGE SCALE GENOMIC DNA]</scope>
    <source>
        <strain evidence="2 3">L-1-4w-11</strain>
    </source>
</reference>
<organism evidence="2 3">
    <name type="scientific">Sphingomonas baiyangensis</name>
    <dbReference type="NCBI Taxonomy" id="2572576"/>
    <lineage>
        <taxon>Bacteria</taxon>
        <taxon>Pseudomonadati</taxon>
        <taxon>Pseudomonadota</taxon>
        <taxon>Alphaproteobacteria</taxon>
        <taxon>Sphingomonadales</taxon>
        <taxon>Sphingomonadaceae</taxon>
        <taxon>Sphingomonas</taxon>
    </lineage>
</organism>
<dbReference type="InterPro" id="IPR043129">
    <property type="entry name" value="ATPase_NBD"/>
</dbReference>
<evidence type="ECO:0000313" key="3">
    <source>
        <dbReference type="Proteomes" id="UP000309138"/>
    </source>
</evidence>
<dbReference type="SUPFAM" id="SSF53067">
    <property type="entry name" value="Actin-like ATPase domain"/>
    <property type="match status" value="1"/>
</dbReference>
<sequence>MWSLHGAAPIIAEPGGPATLLVPGEAVRLLAVDLPLSSHAKRLEALPFAIEDAIADPLDAVHIALGVEVAPKRYLVGVVRHAVMAAWVEAADEAGLGHAAIVPDMLALPRPGEGEWAVELGDTRALVRAGDGTGFALAAPMLRTAWDAAGRPAIHGYGAPLPDDMGAQAAELAGAPLVQRLVGPALDLRQGAYARRRAAAGMGYGRRIAWIVAAGALAHAGIAVADTIMLRTIAERRADDLRELVALTAPGTALPEDDFAGQVADLIPEPQRASPFLPLVTRVSGALAPHSAGLAVRAMRFEGAQLVLDMDALQPGMAARLTAALADARVDGRVVEAADGSLRLVAQGA</sequence>
<protein>
    <submittedName>
        <fullName evidence="2">General secretion pathway protein GspL</fullName>
    </submittedName>
</protein>
<gene>
    <name evidence="2" type="ORF">FBR43_01900</name>
</gene>
<dbReference type="InterPro" id="IPR007812">
    <property type="entry name" value="T2SS_protein-GspL"/>
</dbReference>
<dbReference type="Proteomes" id="UP000309138">
    <property type="component" value="Unassembled WGS sequence"/>
</dbReference>
<dbReference type="EMBL" id="SWKR01000001">
    <property type="protein sequence ID" value="TKD53373.1"/>
    <property type="molecule type" value="Genomic_DNA"/>
</dbReference>
<dbReference type="Gene3D" id="3.30.420.380">
    <property type="match status" value="1"/>
</dbReference>
<dbReference type="NCBIfam" id="TIGR01709">
    <property type="entry name" value="typeII_sec_gspL"/>
    <property type="match status" value="1"/>
</dbReference>
<evidence type="ECO:0000313" key="2">
    <source>
        <dbReference type="EMBL" id="TKD53373.1"/>
    </source>
</evidence>
<evidence type="ECO:0000259" key="1">
    <source>
        <dbReference type="Pfam" id="PF05134"/>
    </source>
</evidence>
<dbReference type="OrthoDB" id="7432052at2"/>
<dbReference type="CDD" id="cd24017">
    <property type="entry name" value="ASKHA_T2SSL_N"/>
    <property type="match status" value="1"/>
</dbReference>
<accession>A0A4U1L9V2</accession>
<dbReference type="GO" id="GO:0015627">
    <property type="term" value="C:type II protein secretion system complex"/>
    <property type="evidence" value="ECO:0007669"/>
    <property type="project" value="InterPro"/>
</dbReference>
<keyword evidence="3" id="KW-1185">Reference proteome</keyword>
<comment type="caution">
    <text evidence="2">The sequence shown here is derived from an EMBL/GenBank/DDBJ whole genome shotgun (WGS) entry which is preliminary data.</text>
</comment>
<proteinExistence type="predicted"/>
<dbReference type="InterPro" id="IPR024230">
    <property type="entry name" value="GspL_cyto_dom"/>
</dbReference>
<dbReference type="Pfam" id="PF05134">
    <property type="entry name" value="T2SSL"/>
    <property type="match status" value="1"/>
</dbReference>
<dbReference type="AlphaFoldDB" id="A0A4U1L9V2"/>
<dbReference type="GO" id="GO:0015628">
    <property type="term" value="P:protein secretion by the type II secretion system"/>
    <property type="evidence" value="ECO:0007669"/>
    <property type="project" value="InterPro"/>
</dbReference>
<feature type="domain" description="GspL cytoplasmic actin-ATPase-like" evidence="1">
    <location>
        <begin position="12"/>
        <end position="195"/>
    </location>
</feature>
<name>A0A4U1L9V2_9SPHN</name>